<feature type="compositionally biased region" description="Low complexity" evidence="1">
    <location>
        <begin position="72"/>
        <end position="87"/>
    </location>
</feature>
<evidence type="ECO:0000313" key="2">
    <source>
        <dbReference type="EMBL" id="MTV32082.1"/>
    </source>
</evidence>
<protein>
    <submittedName>
        <fullName evidence="2">DUF2076 family protein</fullName>
    </submittedName>
</protein>
<dbReference type="Proteomes" id="UP000439113">
    <property type="component" value="Unassembled WGS sequence"/>
</dbReference>
<comment type="caution">
    <text evidence="2">The sequence shown here is derived from an EMBL/GenBank/DDBJ whole genome shotgun (WGS) entry which is preliminary data.</text>
</comment>
<dbReference type="InterPro" id="IPR018648">
    <property type="entry name" value="DUF2076"/>
</dbReference>
<dbReference type="OrthoDB" id="122910at2"/>
<dbReference type="EMBL" id="WNKS01000013">
    <property type="protein sequence ID" value="MTV32082.1"/>
    <property type="molecule type" value="Genomic_DNA"/>
</dbReference>
<organism evidence="2 3">
    <name type="scientific">Rhodoblastus acidophilus</name>
    <name type="common">Rhodopseudomonas acidophila</name>
    <dbReference type="NCBI Taxonomy" id="1074"/>
    <lineage>
        <taxon>Bacteria</taxon>
        <taxon>Pseudomonadati</taxon>
        <taxon>Pseudomonadota</taxon>
        <taxon>Alphaproteobacteria</taxon>
        <taxon>Hyphomicrobiales</taxon>
        <taxon>Rhodoblastaceae</taxon>
        <taxon>Rhodoblastus</taxon>
    </lineage>
</organism>
<name>A0A6N8DNB0_RHOAC</name>
<accession>A0A6N8DNB0</accession>
<proteinExistence type="predicted"/>
<dbReference type="Pfam" id="PF09849">
    <property type="entry name" value="DUF2076"/>
    <property type="match status" value="1"/>
</dbReference>
<feature type="compositionally biased region" description="Gly residues" evidence="1">
    <location>
        <begin position="180"/>
        <end position="206"/>
    </location>
</feature>
<gene>
    <name evidence="2" type="ORF">GJ654_13915</name>
</gene>
<sequence>MSPEERQMLTQLFERVRSQAGAPREQDAEALIADAVRAQPYAPYLLAQAVLVQEQALKGADQKIRELESRVAQAEQAAQSAQAAQEQPRSGGFLGGLFGGGAPRQDPPSPWGQANQNQPAPPPQGGPWGQQGQPPQPGPWGAPQAQGGGNTFLKGALGAAAGVAGGVLLADTLKGVFGGGHGGGGLGAGGLGNAGLGGSSSGGGGETIVNNYYGDDQRGGQDDGYQQADYDDGGGDSGDDNYEA</sequence>
<reference evidence="2 3" key="1">
    <citation type="submission" date="2019-11" db="EMBL/GenBank/DDBJ databases">
        <title>Whole-genome sequence of a Rhodoblastus acidophilus DSM 142.</title>
        <authorList>
            <person name="Kyndt J.A."/>
            <person name="Meyer T.E."/>
        </authorList>
    </citation>
    <scope>NUCLEOTIDE SEQUENCE [LARGE SCALE GENOMIC DNA]</scope>
    <source>
        <strain evidence="2 3">DSM 142</strain>
    </source>
</reference>
<dbReference type="AlphaFoldDB" id="A0A6N8DNB0"/>
<feature type="compositionally biased region" description="Acidic residues" evidence="1">
    <location>
        <begin position="229"/>
        <end position="244"/>
    </location>
</feature>
<feature type="region of interest" description="Disordered" evidence="1">
    <location>
        <begin position="71"/>
        <end position="153"/>
    </location>
</feature>
<feature type="compositionally biased region" description="Gly residues" evidence="1">
    <location>
        <begin position="92"/>
        <end position="102"/>
    </location>
</feature>
<feature type="region of interest" description="Disordered" evidence="1">
    <location>
        <begin position="180"/>
        <end position="244"/>
    </location>
</feature>
<evidence type="ECO:0000256" key="1">
    <source>
        <dbReference type="SAM" id="MobiDB-lite"/>
    </source>
</evidence>
<evidence type="ECO:0000313" key="3">
    <source>
        <dbReference type="Proteomes" id="UP000439113"/>
    </source>
</evidence>